<evidence type="ECO:0000256" key="1">
    <source>
        <dbReference type="SAM" id="MobiDB-lite"/>
    </source>
</evidence>
<dbReference type="InterPro" id="IPR002477">
    <property type="entry name" value="Peptidoglycan-bd-like"/>
</dbReference>
<dbReference type="Gene3D" id="3.90.70.10">
    <property type="entry name" value="Cysteine proteinases"/>
    <property type="match status" value="1"/>
</dbReference>
<accession>W9VAF8</accession>
<comment type="caution">
    <text evidence="3">The sequence shown here is derived from an EMBL/GenBank/DDBJ whole genome shotgun (WGS) entry which is preliminary data.</text>
</comment>
<gene>
    <name evidence="3" type="ORF">D779_3239</name>
</gene>
<dbReference type="InterPro" id="IPR027417">
    <property type="entry name" value="P-loop_NTPase"/>
</dbReference>
<evidence type="ECO:0000313" key="4">
    <source>
        <dbReference type="Proteomes" id="UP000019460"/>
    </source>
</evidence>
<feature type="domain" description="AAA+ ATPase" evidence="2">
    <location>
        <begin position="42"/>
        <end position="187"/>
    </location>
</feature>
<dbReference type="SUPFAM" id="SSF47090">
    <property type="entry name" value="PGBD-like"/>
    <property type="match status" value="1"/>
</dbReference>
<dbReference type="SUPFAM" id="SSF52540">
    <property type="entry name" value="P-loop containing nucleoside triphosphate hydrolases"/>
    <property type="match status" value="1"/>
</dbReference>
<evidence type="ECO:0000313" key="3">
    <source>
        <dbReference type="EMBL" id="EXJ13876.1"/>
    </source>
</evidence>
<reference evidence="3 4" key="1">
    <citation type="submission" date="2012-11" db="EMBL/GenBank/DDBJ databases">
        <title>Genome assembly of Thiorhodococcus sp. AK35.</title>
        <authorList>
            <person name="Nupur N."/>
            <person name="Khatri I."/>
            <person name="Subramanian S."/>
            <person name="Pinnaka A."/>
        </authorList>
    </citation>
    <scope>NUCLEOTIDE SEQUENCE [LARGE SCALE GENOMIC DNA]</scope>
    <source>
        <strain evidence="3 4">AK35</strain>
    </source>
</reference>
<dbReference type="Proteomes" id="UP000019460">
    <property type="component" value="Unassembled WGS sequence"/>
</dbReference>
<dbReference type="InterPro" id="IPR052026">
    <property type="entry name" value="ExeA_AAA_ATPase_DNA-bind"/>
</dbReference>
<dbReference type="eggNOG" id="COG3409">
    <property type="taxonomic scope" value="Bacteria"/>
</dbReference>
<dbReference type="Pfam" id="PF13401">
    <property type="entry name" value="AAA_22"/>
    <property type="match status" value="1"/>
</dbReference>
<dbReference type="STRING" id="1249627.D779_3239"/>
<dbReference type="EMBL" id="AONC01000055">
    <property type="protein sequence ID" value="EXJ13876.1"/>
    <property type="molecule type" value="Genomic_DNA"/>
</dbReference>
<dbReference type="Pfam" id="PF01471">
    <property type="entry name" value="PG_binding_1"/>
    <property type="match status" value="1"/>
</dbReference>
<dbReference type="AlphaFoldDB" id="W9VAF8"/>
<evidence type="ECO:0000259" key="2">
    <source>
        <dbReference type="SMART" id="SM00382"/>
    </source>
</evidence>
<dbReference type="Gene3D" id="1.10.101.10">
    <property type="entry name" value="PGBD-like superfamily/PGBD"/>
    <property type="match status" value="1"/>
</dbReference>
<dbReference type="PANTHER" id="PTHR35894">
    <property type="entry name" value="GENERAL SECRETION PATHWAY PROTEIN A-RELATED"/>
    <property type="match status" value="1"/>
</dbReference>
<protein>
    <submittedName>
        <fullName evidence="3">General secretion pathway protein A</fullName>
    </submittedName>
</protein>
<feature type="region of interest" description="Disordered" evidence="1">
    <location>
        <begin position="322"/>
        <end position="373"/>
    </location>
</feature>
<dbReference type="InterPro" id="IPR049945">
    <property type="entry name" value="AAA_22"/>
</dbReference>
<dbReference type="SMART" id="SM00382">
    <property type="entry name" value="AAA"/>
    <property type="match status" value="1"/>
</dbReference>
<dbReference type="OrthoDB" id="9780149at2"/>
<dbReference type="InterPro" id="IPR036366">
    <property type="entry name" value="PGBDSf"/>
</dbReference>
<name>W9VAF8_9GAMM</name>
<feature type="compositionally biased region" description="Low complexity" evidence="1">
    <location>
        <begin position="360"/>
        <end position="373"/>
    </location>
</feature>
<dbReference type="InterPro" id="IPR036365">
    <property type="entry name" value="PGBD-like_sf"/>
</dbReference>
<dbReference type="GO" id="GO:0016887">
    <property type="term" value="F:ATP hydrolysis activity"/>
    <property type="evidence" value="ECO:0007669"/>
    <property type="project" value="InterPro"/>
</dbReference>
<dbReference type="RefSeq" id="WP_043756170.1">
    <property type="nucleotide sequence ID" value="NZ_AONC01000055.1"/>
</dbReference>
<proteinExistence type="predicted"/>
<dbReference type="Gene3D" id="3.40.50.300">
    <property type="entry name" value="P-loop containing nucleotide triphosphate hydrolases"/>
    <property type="match status" value="1"/>
</dbReference>
<dbReference type="eggNOG" id="COG3267">
    <property type="taxonomic scope" value="Bacteria"/>
</dbReference>
<dbReference type="PATRIC" id="fig|1249627.3.peg.3391"/>
<dbReference type="InterPro" id="IPR003593">
    <property type="entry name" value="AAA+_ATPase"/>
</dbReference>
<organism evidence="3 4">
    <name type="scientific">Imhoffiella purpurea</name>
    <dbReference type="NCBI Taxonomy" id="1249627"/>
    <lineage>
        <taxon>Bacteria</taxon>
        <taxon>Pseudomonadati</taxon>
        <taxon>Pseudomonadota</taxon>
        <taxon>Gammaproteobacteria</taxon>
        <taxon>Chromatiales</taxon>
        <taxon>Chromatiaceae</taxon>
        <taxon>Imhoffiella</taxon>
    </lineage>
</organism>
<keyword evidence="4" id="KW-1185">Reference proteome</keyword>
<dbReference type="CDD" id="cd00009">
    <property type="entry name" value="AAA"/>
    <property type="match status" value="1"/>
</dbReference>
<sequence length="601" mass="64972">MYPKYFGLKEPSFSIAPDPQYLYLSDQHKEALAHLLYGAGEGGGFVLLTGEVGTGKTTVCRAFLEQLPEAVDVALILNSAQSANELLQSICQEFRVSLPDGQLSNKVLVDRLNKYLLEAYGRGHRPVLIIDEAQNLRPQVMEQIRLLTNLETTKHKLLQIFLIGQPELRRLLESERLRQLNQRITARFHLTPLSLAETGDYIRHRVAVGGVDRPLFTAAAIRLIYRYSGGIPRLINILCDRALLGACVTRASQVTPSIAAKAAREVRGETMGNGSLSLGRLALLASISFVLALGIGWGTFYVTDGDPKTLVSRLVAEVGWTQPAPPVSPSAQESDAEASALDGASLSEADASTESDEPDAAPNAEDAPSAEPETAALPEIPLADFSPENLDATRDRVSLPESDAMLLLLRRWGLELDTLGPGDPCARLSRYGLSCEQESGKLSNVRYFNLPALMKLDGADARFAVLIGLGEHEARLMLPDGPRRVSIEGLERVWSGDYTLVWQTPPGGTTVIGAGASGDDVRWLRALLAQVPGIEMTDRESGRYDASLIAALRAFQNSKGLQPDGLAGPRTLIQLHHAVAMPGVPRLEGAAEVEADRVGES</sequence>
<dbReference type="PANTHER" id="PTHR35894:SF1">
    <property type="entry name" value="PHOSPHORIBULOKINASE _ URIDINE KINASE FAMILY"/>
    <property type="match status" value="1"/>
</dbReference>